<evidence type="ECO:0000313" key="1">
    <source>
        <dbReference type="EMBL" id="MCI96834.1"/>
    </source>
</evidence>
<reference evidence="1 2" key="1">
    <citation type="journal article" date="2018" name="Front. Plant Sci.">
        <title>Red Clover (Trifolium pratense) and Zigzag Clover (T. medium) - A Picture of Genomic Similarities and Differences.</title>
        <authorList>
            <person name="Dluhosova J."/>
            <person name="Istvanek J."/>
            <person name="Nedelnik J."/>
            <person name="Repkova J."/>
        </authorList>
    </citation>
    <scope>NUCLEOTIDE SEQUENCE [LARGE SCALE GENOMIC DNA]</scope>
    <source>
        <strain evidence="2">cv. 10/8</strain>
        <tissue evidence="1">Leaf</tissue>
    </source>
</reference>
<keyword evidence="2" id="KW-1185">Reference proteome</keyword>
<comment type="caution">
    <text evidence="1">The sequence shown here is derived from an EMBL/GenBank/DDBJ whole genome shotgun (WGS) entry which is preliminary data.</text>
</comment>
<dbReference type="Proteomes" id="UP000265520">
    <property type="component" value="Unassembled WGS sequence"/>
</dbReference>
<name>A0A392W869_9FABA</name>
<dbReference type="EMBL" id="LXQA011425418">
    <property type="protein sequence ID" value="MCI96834.1"/>
    <property type="molecule type" value="Genomic_DNA"/>
</dbReference>
<feature type="non-terminal residue" evidence="1">
    <location>
        <position position="1"/>
    </location>
</feature>
<dbReference type="AlphaFoldDB" id="A0A392W869"/>
<organism evidence="1 2">
    <name type="scientific">Trifolium medium</name>
    <dbReference type="NCBI Taxonomy" id="97028"/>
    <lineage>
        <taxon>Eukaryota</taxon>
        <taxon>Viridiplantae</taxon>
        <taxon>Streptophyta</taxon>
        <taxon>Embryophyta</taxon>
        <taxon>Tracheophyta</taxon>
        <taxon>Spermatophyta</taxon>
        <taxon>Magnoliopsida</taxon>
        <taxon>eudicotyledons</taxon>
        <taxon>Gunneridae</taxon>
        <taxon>Pentapetalae</taxon>
        <taxon>rosids</taxon>
        <taxon>fabids</taxon>
        <taxon>Fabales</taxon>
        <taxon>Fabaceae</taxon>
        <taxon>Papilionoideae</taxon>
        <taxon>50 kb inversion clade</taxon>
        <taxon>NPAAA clade</taxon>
        <taxon>Hologalegina</taxon>
        <taxon>IRL clade</taxon>
        <taxon>Trifolieae</taxon>
        <taxon>Trifolium</taxon>
    </lineage>
</organism>
<sequence length="51" mass="5423">RRFDSGEIVVMRRLGFEINSGGGGFNLIFTLLSPLFCYSCGSVIGCGGDGF</sequence>
<evidence type="ECO:0000313" key="2">
    <source>
        <dbReference type="Proteomes" id="UP000265520"/>
    </source>
</evidence>
<protein>
    <submittedName>
        <fullName evidence="1">Uncharacterized protein</fullName>
    </submittedName>
</protein>
<proteinExistence type="predicted"/>
<accession>A0A392W869</accession>